<organism evidence="1">
    <name type="scientific">uncultured Caudovirales phage</name>
    <dbReference type="NCBI Taxonomy" id="2100421"/>
    <lineage>
        <taxon>Viruses</taxon>
        <taxon>Duplodnaviria</taxon>
        <taxon>Heunggongvirae</taxon>
        <taxon>Uroviricota</taxon>
        <taxon>Caudoviricetes</taxon>
        <taxon>Peduoviridae</taxon>
        <taxon>Maltschvirus</taxon>
        <taxon>Maltschvirus maltsch</taxon>
    </lineage>
</organism>
<sequence length="29" mass="3117">MTDRLRTASQALLDALDAVRAALDKEKGS</sequence>
<protein>
    <submittedName>
        <fullName evidence="1">Uncharacterized protein</fullName>
    </submittedName>
</protein>
<reference evidence="1" key="1">
    <citation type="submission" date="2020-04" db="EMBL/GenBank/DDBJ databases">
        <authorList>
            <person name="Chiriac C."/>
            <person name="Salcher M."/>
            <person name="Ghai R."/>
            <person name="Kavagutti S V."/>
        </authorList>
    </citation>
    <scope>NUCLEOTIDE SEQUENCE</scope>
</reference>
<evidence type="ECO:0000313" key="1">
    <source>
        <dbReference type="EMBL" id="CAB4143063.1"/>
    </source>
</evidence>
<accession>A0A6J5MCQ6</accession>
<gene>
    <name evidence="1" type="ORF">UFOVP435_54</name>
</gene>
<name>A0A6J5MCQ6_9CAUD</name>
<dbReference type="EMBL" id="LR796416">
    <property type="protein sequence ID" value="CAB4143063.1"/>
    <property type="molecule type" value="Genomic_DNA"/>
</dbReference>
<proteinExistence type="predicted"/>